<dbReference type="Gene3D" id="1.10.10.10">
    <property type="entry name" value="Winged helix-like DNA-binding domain superfamily/Winged helix DNA-binding domain"/>
    <property type="match status" value="1"/>
</dbReference>
<dbReference type="RefSeq" id="WP_170845205.1">
    <property type="nucleotide sequence ID" value="NZ_FNLO01000011.1"/>
</dbReference>
<dbReference type="InterPro" id="IPR036390">
    <property type="entry name" value="WH_DNA-bd_sf"/>
</dbReference>
<dbReference type="SUPFAM" id="SSF46785">
    <property type="entry name" value="Winged helix' DNA-binding domain"/>
    <property type="match status" value="1"/>
</dbReference>
<dbReference type="InterPro" id="IPR036388">
    <property type="entry name" value="WH-like_DNA-bd_sf"/>
</dbReference>
<accession>A0A1H2PTF9</accession>
<dbReference type="PANTHER" id="PTHR43537:SF5">
    <property type="entry name" value="UXU OPERON TRANSCRIPTIONAL REGULATOR"/>
    <property type="match status" value="1"/>
</dbReference>
<evidence type="ECO:0000259" key="4">
    <source>
        <dbReference type="PROSITE" id="PS50949"/>
    </source>
</evidence>
<gene>
    <name evidence="5" type="ORF">SAMN05216551_111159</name>
</gene>
<dbReference type="SUPFAM" id="SSF48008">
    <property type="entry name" value="GntR ligand-binding domain-like"/>
    <property type="match status" value="1"/>
</dbReference>
<keyword evidence="6" id="KW-1185">Reference proteome</keyword>
<keyword evidence="1" id="KW-0805">Transcription regulation</keyword>
<dbReference type="CDD" id="cd07377">
    <property type="entry name" value="WHTH_GntR"/>
    <property type="match status" value="1"/>
</dbReference>
<evidence type="ECO:0000256" key="1">
    <source>
        <dbReference type="ARBA" id="ARBA00023015"/>
    </source>
</evidence>
<dbReference type="SMART" id="SM00895">
    <property type="entry name" value="FCD"/>
    <property type="match status" value="1"/>
</dbReference>
<dbReference type="Pfam" id="PF07729">
    <property type="entry name" value="FCD"/>
    <property type="match status" value="1"/>
</dbReference>
<evidence type="ECO:0000313" key="6">
    <source>
        <dbReference type="Proteomes" id="UP000243719"/>
    </source>
</evidence>
<dbReference type="GO" id="GO:0003700">
    <property type="term" value="F:DNA-binding transcription factor activity"/>
    <property type="evidence" value="ECO:0007669"/>
    <property type="project" value="InterPro"/>
</dbReference>
<reference evidence="6" key="1">
    <citation type="submission" date="2016-09" db="EMBL/GenBank/DDBJ databases">
        <authorList>
            <person name="Varghese N."/>
            <person name="Submissions S."/>
        </authorList>
    </citation>
    <scope>NUCLEOTIDE SEQUENCE [LARGE SCALE GENOMIC DNA]</scope>
    <source>
        <strain evidence="6">JS23</strain>
    </source>
</reference>
<dbReference type="SMART" id="SM00345">
    <property type="entry name" value="HTH_GNTR"/>
    <property type="match status" value="1"/>
</dbReference>
<dbReference type="InterPro" id="IPR011711">
    <property type="entry name" value="GntR_C"/>
</dbReference>
<evidence type="ECO:0000313" key="5">
    <source>
        <dbReference type="EMBL" id="SDV50394.1"/>
    </source>
</evidence>
<dbReference type="Proteomes" id="UP000243719">
    <property type="component" value="Unassembled WGS sequence"/>
</dbReference>
<name>A0A1H2PTF9_9BURK</name>
<dbReference type="InterPro" id="IPR008920">
    <property type="entry name" value="TF_FadR/GntR_C"/>
</dbReference>
<organism evidence="5 6">
    <name type="scientific">Chitinasiproducens palmae</name>
    <dbReference type="NCBI Taxonomy" id="1770053"/>
    <lineage>
        <taxon>Bacteria</taxon>
        <taxon>Pseudomonadati</taxon>
        <taxon>Pseudomonadota</taxon>
        <taxon>Betaproteobacteria</taxon>
        <taxon>Burkholderiales</taxon>
        <taxon>Burkholderiaceae</taxon>
        <taxon>Chitinasiproducens</taxon>
    </lineage>
</organism>
<dbReference type="PANTHER" id="PTHR43537">
    <property type="entry name" value="TRANSCRIPTIONAL REGULATOR, GNTR FAMILY"/>
    <property type="match status" value="1"/>
</dbReference>
<dbReference type="STRING" id="1770053.SAMN05216551_111159"/>
<dbReference type="PRINTS" id="PR00035">
    <property type="entry name" value="HTHGNTR"/>
</dbReference>
<feature type="domain" description="HTH gntR-type" evidence="4">
    <location>
        <begin position="6"/>
        <end position="74"/>
    </location>
</feature>
<proteinExistence type="predicted"/>
<keyword evidence="3" id="KW-0804">Transcription</keyword>
<sequence>MERATSRRVERLVDFFETRLRDGSWQAGGRIPSERQLAASLDVARSTVREALRQLCGRGLLVKRAGSGVFVSDRLHAGTRSPWSELNGESETFSDDLLEFRVAIECAAARAAAVRAEPHDLDALEAVVARMSEPDLSAQARAALDAAFHEALAVASHNAMFVRWQGTTRLLLGSHLVRNGAQLRAVDTSAWCAQHRAIAEAIAARTPERAEQAMRAHLEFVRDALDRV</sequence>
<dbReference type="InterPro" id="IPR000524">
    <property type="entry name" value="Tscrpt_reg_HTH_GntR"/>
</dbReference>
<dbReference type="PROSITE" id="PS50949">
    <property type="entry name" value="HTH_GNTR"/>
    <property type="match status" value="1"/>
</dbReference>
<evidence type="ECO:0000256" key="2">
    <source>
        <dbReference type="ARBA" id="ARBA00023125"/>
    </source>
</evidence>
<dbReference type="GO" id="GO:0003677">
    <property type="term" value="F:DNA binding"/>
    <property type="evidence" value="ECO:0007669"/>
    <property type="project" value="UniProtKB-KW"/>
</dbReference>
<protein>
    <submittedName>
        <fullName evidence="5">Transcriptional regulator, GntR family</fullName>
    </submittedName>
</protein>
<keyword evidence="2" id="KW-0238">DNA-binding</keyword>
<dbReference type="Gene3D" id="1.20.120.530">
    <property type="entry name" value="GntR ligand-binding domain-like"/>
    <property type="match status" value="1"/>
</dbReference>
<evidence type="ECO:0000256" key="3">
    <source>
        <dbReference type="ARBA" id="ARBA00023163"/>
    </source>
</evidence>
<dbReference type="EMBL" id="FNLO01000011">
    <property type="protein sequence ID" value="SDV50394.1"/>
    <property type="molecule type" value="Genomic_DNA"/>
</dbReference>
<dbReference type="AlphaFoldDB" id="A0A1H2PTF9"/>
<dbReference type="Pfam" id="PF00392">
    <property type="entry name" value="GntR"/>
    <property type="match status" value="1"/>
</dbReference>